<dbReference type="EMBL" id="CP046996">
    <property type="protein sequence ID" value="QGZ99838.1"/>
    <property type="molecule type" value="Genomic_DNA"/>
</dbReference>
<dbReference type="PANTHER" id="PTHR43177:SF3">
    <property type="entry name" value="PROTEIN NRFC HOMOLOG"/>
    <property type="match status" value="1"/>
</dbReference>
<dbReference type="PROSITE" id="PS51379">
    <property type="entry name" value="4FE4S_FER_2"/>
    <property type="match status" value="3"/>
</dbReference>
<sequence length="202" mass="22038">MHYGMVIDLARCIGCTACTVACKTHNVTPKDIAWAQVLVEEKGKYPNSNIESTPVLCMHCQNAPCISACPTGASYRDDSGIVHIKKDKCIGCRACMVSCPYNARKFSFGDAQSYYPGKETTPLEKVQQTKFPKGVVSKCEFCYERLAEGLLPACVATCPAHARIFGDLDNPVSQVSILIAQKSGQPLHPQVGTKPSVYYLPR</sequence>
<dbReference type="Gene3D" id="3.30.70.20">
    <property type="match status" value="2"/>
</dbReference>
<evidence type="ECO:0000313" key="7">
    <source>
        <dbReference type="Proteomes" id="UP000430508"/>
    </source>
</evidence>
<dbReference type="CDD" id="cd10551">
    <property type="entry name" value="PsrB"/>
    <property type="match status" value="1"/>
</dbReference>
<dbReference type="PROSITE" id="PS00198">
    <property type="entry name" value="4FE4S_FER_1"/>
    <property type="match status" value="1"/>
</dbReference>
<dbReference type="InterPro" id="IPR017900">
    <property type="entry name" value="4Fe4S_Fe_S_CS"/>
</dbReference>
<keyword evidence="1" id="KW-0004">4Fe-4S</keyword>
<name>A0A857DH48_9FIRM</name>
<dbReference type="AlphaFoldDB" id="A0A857DH48"/>
<evidence type="ECO:0000256" key="4">
    <source>
        <dbReference type="ARBA" id="ARBA00023014"/>
    </source>
</evidence>
<evidence type="ECO:0000256" key="3">
    <source>
        <dbReference type="ARBA" id="ARBA00023004"/>
    </source>
</evidence>
<dbReference type="Pfam" id="PF12797">
    <property type="entry name" value="Fer4_2"/>
    <property type="match status" value="1"/>
</dbReference>
<evidence type="ECO:0000259" key="5">
    <source>
        <dbReference type="PROSITE" id="PS51379"/>
    </source>
</evidence>
<proteinExistence type="predicted"/>
<dbReference type="PANTHER" id="PTHR43177">
    <property type="entry name" value="PROTEIN NRFC"/>
    <property type="match status" value="1"/>
</dbReference>
<dbReference type="InterPro" id="IPR050954">
    <property type="entry name" value="ET_IronSulfur_Cluster-Binding"/>
</dbReference>
<reference evidence="6 7" key="1">
    <citation type="submission" date="2019-12" db="EMBL/GenBank/DDBJ databases">
        <title>Sequence classification of anaerobic respiratory reductive dehalogenases: First we see many, then we see few.</title>
        <authorList>
            <person name="Molenda O."/>
            <person name="Puentes Jacome L.A."/>
            <person name="Cao X."/>
            <person name="Nesbo C.L."/>
            <person name="Tang S."/>
            <person name="Morson N."/>
            <person name="Patron J."/>
            <person name="Lomheim L."/>
            <person name="Wishart D.S."/>
            <person name="Edwards E.A."/>
        </authorList>
    </citation>
    <scope>NUCLEOTIDE SEQUENCE [LARGE SCALE GENOMIC DNA]</scope>
    <source>
        <strain evidence="6 7">12DCA</strain>
    </source>
</reference>
<evidence type="ECO:0000313" key="6">
    <source>
        <dbReference type="EMBL" id="QGZ99838.1"/>
    </source>
</evidence>
<organism evidence="6 7">
    <name type="scientific">Dehalobacter restrictus</name>
    <dbReference type="NCBI Taxonomy" id="55583"/>
    <lineage>
        <taxon>Bacteria</taxon>
        <taxon>Bacillati</taxon>
        <taxon>Bacillota</taxon>
        <taxon>Clostridia</taxon>
        <taxon>Eubacteriales</taxon>
        <taxon>Desulfitobacteriaceae</taxon>
        <taxon>Dehalobacter</taxon>
    </lineage>
</organism>
<feature type="domain" description="4Fe-4S ferredoxin-type" evidence="5">
    <location>
        <begin position="80"/>
        <end position="109"/>
    </location>
</feature>
<dbReference type="Proteomes" id="UP000430508">
    <property type="component" value="Chromosome"/>
</dbReference>
<accession>A0A857DH48</accession>
<gene>
    <name evidence="6" type="ORF">GQ588_03840</name>
</gene>
<feature type="domain" description="4Fe-4S ferredoxin-type" evidence="5">
    <location>
        <begin position="3"/>
        <end position="32"/>
    </location>
</feature>
<keyword evidence="4" id="KW-0411">Iron-sulfur</keyword>
<dbReference type="InterPro" id="IPR017896">
    <property type="entry name" value="4Fe4S_Fe-S-bd"/>
</dbReference>
<evidence type="ECO:0000256" key="2">
    <source>
        <dbReference type="ARBA" id="ARBA00022723"/>
    </source>
</evidence>
<dbReference type="SUPFAM" id="SSF54862">
    <property type="entry name" value="4Fe-4S ferredoxins"/>
    <property type="match status" value="1"/>
</dbReference>
<feature type="domain" description="4Fe-4S ferredoxin-type" evidence="5">
    <location>
        <begin position="48"/>
        <end position="79"/>
    </location>
</feature>
<dbReference type="GO" id="GO:0046872">
    <property type="term" value="F:metal ion binding"/>
    <property type="evidence" value="ECO:0007669"/>
    <property type="project" value="UniProtKB-KW"/>
</dbReference>
<protein>
    <submittedName>
        <fullName evidence="6">4Fe-4S dicluster domain-containing protein</fullName>
    </submittedName>
</protein>
<keyword evidence="3" id="KW-0408">Iron</keyword>
<dbReference type="RefSeq" id="WP_019226239.1">
    <property type="nucleotide sequence ID" value="NZ_CP046996.1"/>
</dbReference>
<evidence type="ECO:0000256" key="1">
    <source>
        <dbReference type="ARBA" id="ARBA00022485"/>
    </source>
</evidence>
<dbReference type="GO" id="GO:0051539">
    <property type="term" value="F:4 iron, 4 sulfur cluster binding"/>
    <property type="evidence" value="ECO:0007669"/>
    <property type="project" value="UniProtKB-KW"/>
</dbReference>
<dbReference type="Pfam" id="PF13247">
    <property type="entry name" value="Fer4_11"/>
    <property type="match status" value="2"/>
</dbReference>
<keyword evidence="2" id="KW-0479">Metal-binding</keyword>